<evidence type="ECO:0000313" key="3">
    <source>
        <dbReference type="Proteomes" id="UP000435649"/>
    </source>
</evidence>
<reference evidence="2 3" key="1">
    <citation type="submission" date="2019-08" db="EMBL/GenBank/DDBJ databases">
        <title>In-depth cultivation of the pig gut microbiome towards novel bacterial diversity and tailored functional studies.</title>
        <authorList>
            <person name="Wylensek D."/>
            <person name="Hitch T.C.A."/>
            <person name="Clavel T."/>
        </authorList>
    </citation>
    <scope>NUCLEOTIDE SEQUENCE [LARGE SCALE GENOMIC DNA]</scope>
    <source>
        <strain evidence="2 3">BBE-744-WT-12</strain>
    </source>
</reference>
<keyword evidence="1" id="KW-0472">Membrane</keyword>
<dbReference type="InterPro" id="IPR016024">
    <property type="entry name" value="ARM-type_fold"/>
</dbReference>
<feature type="transmembrane region" description="Helical" evidence="1">
    <location>
        <begin position="6"/>
        <end position="27"/>
    </location>
</feature>
<dbReference type="AlphaFoldDB" id="A0A844G787"/>
<proteinExistence type="predicted"/>
<dbReference type="InterPro" id="IPR011989">
    <property type="entry name" value="ARM-like"/>
</dbReference>
<organism evidence="2 3">
    <name type="scientific">Victivallis lenta</name>
    <dbReference type="NCBI Taxonomy" id="2606640"/>
    <lineage>
        <taxon>Bacteria</taxon>
        <taxon>Pseudomonadati</taxon>
        <taxon>Lentisphaerota</taxon>
        <taxon>Lentisphaeria</taxon>
        <taxon>Victivallales</taxon>
        <taxon>Victivallaceae</taxon>
        <taxon>Victivallis</taxon>
    </lineage>
</organism>
<keyword evidence="3" id="KW-1185">Reference proteome</keyword>
<keyword evidence="1" id="KW-0812">Transmembrane</keyword>
<protein>
    <submittedName>
        <fullName evidence="2">HEAT repeat domain-containing protein</fullName>
    </submittedName>
</protein>
<dbReference type="RefSeq" id="WP_154420395.1">
    <property type="nucleotide sequence ID" value="NZ_VUNS01000031.1"/>
</dbReference>
<sequence>MNRRLLILGSITGIGIVLAFGIICFRVPDEKSKKQEKEVRISEPERPVAAGFPQITSSYGMRIIEAESKDVFQIVNPEDDKTTAIRLRLVHALPDTLSAKDRAAIVEYLKYGPNSDIEYVIKNDLMNKLRNQKVLPPELTGALLDLYSDREQDMVVRSYALQHLRPQYELTGEVEIAKAFLAALDESENEIAGGALLALRYLATEYPDEFSAPEVSSRAAQIAADTNCYILTRISAIQVASQLGNSEVAIVARQLAEDETTPLVLRLSAVAGLGILKSPESVPLLQTLAKREDPIGNAARAALVRIN</sequence>
<dbReference type="EMBL" id="VUNS01000031">
    <property type="protein sequence ID" value="MST99226.1"/>
    <property type="molecule type" value="Genomic_DNA"/>
</dbReference>
<dbReference type="SUPFAM" id="SSF48371">
    <property type="entry name" value="ARM repeat"/>
    <property type="match status" value="1"/>
</dbReference>
<keyword evidence="1" id="KW-1133">Transmembrane helix</keyword>
<dbReference type="Gene3D" id="1.25.10.10">
    <property type="entry name" value="Leucine-rich Repeat Variant"/>
    <property type="match status" value="1"/>
</dbReference>
<comment type="caution">
    <text evidence="2">The sequence shown here is derived from an EMBL/GenBank/DDBJ whole genome shotgun (WGS) entry which is preliminary data.</text>
</comment>
<evidence type="ECO:0000256" key="1">
    <source>
        <dbReference type="SAM" id="Phobius"/>
    </source>
</evidence>
<dbReference type="Proteomes" id="UP000435649">
    <property type="component" value="Unassembled WGS sequence"/>
</dbReference>
<evidence type="ECO:0000313" key="2">
    <source>
        <dbReference type="EMBL" id="MST99226.1"/>
    </source>
</evidence>
<name>A0A844G787_9BACT</name>
<accession>A0A844G787</accession>
<gene>
    <name evidence="2" type="ORF">FYJ85_19545</name>
</gene>